<name>A0A2R5EPK0_9BACL</name>
<evidence type="ECO:0000256" key="1">
    <source>
        <dbReference type="SAM" id="MobiDB-lite"/>
    </source>
</evidence>
<feature type="region of interest" description="Disordered" evidence="1">
    <location>
        <begin position="47"/>
        <end position="74"/>
    </location>
</feature>
<dbReference type="InterPro" id="IPR051941">
    <property type="entry name" value="BG_Antigen-Binding_Lectin"/>
</dbReference>
<dbReference type="PROSITE" id="PS50022">
    <property type="entry name" value="FA58C_3"/>
    <property type="match status" value="3"/>
</dbReference>
<dbReference type="Pfam" id="PF00395">
    <property type="entry name" value="SLH"/>
    <property type="match status" value="3"/>
</dbReference>
<dbReference type="EMBL" id="BDQX01000171">
    <property type="protein sequence ID" value="GBG08507.1"/>
    <property type="molecule type" value="Genomic_DNA"/>
</dbReference>
<proteinExistence type="predicted"/>
<feature type="domain" description="SLH" evidence="4">
    <location>
        <begin position="2755"/>
        <end position="2818"/>
    </location>
</feature>
<evidence type="ECO:0000313" key="6">
    <source>
        <dbReference type="Proteomes" id="UP000245202"/>
    </source>
</evidence>
<evidence type="ECO:0000259" key="3">
    <source>
        <dbReference type="PROSITE" id="PS50022"/>
    </source>
</evidence>
<dbReference type="Gene3D" id="2.60.120.560">
    <property type="entry name" value="Exo-inulinase, domain 1"/>
    <property type="match status" value="2"/>
</dbReference>
<dbReference type="InterPro" id="IPR000421">
    <property type="entry name" value="FA58C"/>
</dbReference>
<gene>
    <name evidence="5" type="ORF">PAT3040_03093</name>
</gene>
<evidence type="ECO:0000259" key="4">
    <source>
        <dbReference type="PROSITE" id="PS51272"/>
    </source>
</evidence>
<evidence type="ECO:0000256" key="2">
    <source>
        <dbReference type="SAM" id="SignalP"/>
    </source>
</evidence>
<dbReference type="PANTHER" id="PTHR45713:SF6">
    <property type="entry name" value="F5_8 TYPE C DOMAIN-CONTAINING PROTEIN"/>
    <property type="match status" value="1"/>
</dbReference>
<protein>
    <recommendedName>
        <fullName evidence="7">F5/8 type C domain-containing protein</fullName>
    </recommendedName>
</protein>
<feature type="domain" description="F5/8 type C" evidence="3">
    <location>
        <begin position="1239"/>
        <end position="1402"/>
    </location>
</feature>
<sequence>MGIKSRRIYMAYLLIASLIVSLLPTAQIAQAAEGERVNVALGKSVTSSSSYENSGEGWTRSNLVDGAKSGPRLPGSMENGFTTLPTQTQASESSPAWVQIDLGMAYPIGEIALWPRNDNGTGNIGAGFPIDFKLKISADNERWTTVAEETGFVQPTTVTPHTATVPMLAGRYVRLEATKLRPDDRGALTLQFREMEVFRASLDISDEEAVDNDYGRLFPEGLNKLYASLPLPATGLYESNITWQSTEPSVISPAGKVQRPAAGWPDVPVTLTATVHKGSVVREKVFDVIVKAHRERIESGEDQFQIGIFWPPTWEHTNLEQYQAISDAHVDIVQNVLGSGLDSEEKNMKILELAEKTDLKVNVADPRIRGTDADIAQVVATYKDYWGAGGYYIRDEPGMGELAREAHIYREVLKHDDQKNPYVNLLPNIYGGTYEKDYVRAWMEAVGKDDAGQSNLRYLMYDHYPFRTNSFDNSYYDTMNLYRQVGLDYGVKTGAYLQSIGFGSSAQSLNNRRPNSRELAFSAYSYLAYGFKYVTWFTYWTPSERSEFFTNAIIDPAGNKTDLYEPFQRINGQMSQLGKTLIKLDAHEVYHSGATMPTGSTKSVPSDFLLRPVQSNDELIVSYMKHKETGQSYVMVVNKAFGSTQSQTFNLQADDRVLSVQEISRETGALSATNFDAATGRMTTTLPPGEGRLFALQGDFPSYTGPQTPTVLPAPAEPQHPDLNLALNKSVDVSSDIGNWGWAKNYAVDGVRGVSAASNGWSSYPSKTVPTSPAWFKVDLGAAYPVKRIMLWPRNDGASAGFGIPEQIEVKTSMDGVVWNSVLIRSEIARPTAGQTVELVLPAAELAKYVRVETSSMRPDNNAEYAFQFSELEIYQGEAASLLEASADATNLLVGQTTQIHAGLWQEDGSLLPVPQPDLTTSDDQVIEIEGMTLKALTPGTATIHVSSGAESKDLDIEVRALPEPWVYDLAGAASGEIIPDQQGLTLGVAAKGIAAGSNDYAFVYQPVSGHQQQLSVDITEHAIPANGQSGRAGLLIRAAGDTDTAAHVSLAISPEGRMELQARDLNGQMLSAVQGNYAPLPVSLKLVQNGETFTGFYGHNGQWYPIAGKEQQSRIALSGVSPAGWEAGLVTYSGVANRRNHVAFADLELVANNQAHAAAAALEIDGLSGIVANITLPSAGPMGSTVTWSSGNEEYLLGSGEVLKRPSAGTGNVLIPLTATVKVGQDVAERTFTAVLMADRPESAERKNLARSRTVTVSSEYAQDGWGKEKAVDGLTVGQAGSLGFTTLPTSNAAGTGSIMVDLGSLFTVDQVVLWPRNDSGLNKGVGFPVDFAISVSTDKVNWTTVHDKQSFTNPASGSAQKFDVGPLQDVRYVKVEGNKLHQDNNGSYAMQFAEIEVFGQAPASQDGDYDPVFRYLNYREDFEMSELGDKWAVEESAESSIVNDGYRLKNGMAYYSGRTFDDFKYTTEVTIDSGSDTSLIFRAQDANNFYQTNVSTDGWNNGQIRLYKNVNGDYTPIGEPVAFTAQAGVKMNMTLVADGDLLRFSVDDGDGPLTVTAKDATFSSGYVGIKAFNSVIMAEYVKVYEKQALPDRDKENIQIGVFWPPTKDYVNEEQYDYLQQAHVDLILNVNSGDLQEIETNKKMLRLAAERDMRVQVSDSRFVPSTAGFTDKLVQEIVRDYDGRPGLYGYYVKDEPTDAEMTDFAAVYQKFLKYDPDAVPYVSLAGGANANLWVSTVGADQLKYLNYADYPFYGPSGYRAVYFPVLDNFRKVGEANDVPVSRFLQSIGWNVGQPNEYRKPTENDMRLDAFATLAYDYKAMHWFTWWTPTGRSESFFEAIIDAEGKKTTAYEWIQKINAEVKAIGRTLINLKAKEIYHNGTIPANASKIPADFIWKPTKATDDVLLTLFADERNGRSYMMVVNKSLTNSGSFTFDIHADVSNVLEVSKQSGLEVAANYDAAAGQLTTELLPGEGRLFAFPADYKMYTPFFVELEEAGANGELIRANWKSPEDPAGNGVDSYRVVIAQDKELKHVVHEEVITGMDYVLPKETFKHYHLQVLAKLPNGRELASQSGILPVVARESKNRVYTEDFADGTTTGWNNPEGAMSLENGELKLAAPSGNGIAYYNETLTDFIYEGTATIKSGSDTSMLFRMQDANNFYQTNISTHHTAAMISLYKNVNGNFVKIGTELPYQVTMNQAVKQTLIVKGNQISFSLDDGKQVRTVTATDNTFSQGRVGVRVFHSTATFDNITIDVMPKGEAEAQLAANALVLTAIDAVKGDLILPTTGLHDSGIGWASSNPAIVGHDGKLISRPSSEEGDATIVLTATVTKEEGSTSKSFAVTVKAEEDVPTNPDEQAVAEALAALTLGDTSAVRASLSLPTSGLHDTQITWESSNPAVLSGDGSLLQRPAVGEDDITLTLTATVAKGTESGTKTFQVTVKAEEAVPVDPDEQAVVEALAALTLGDTSAVTSSLSLPTSGLQDTQITWESSNPAYMTANGSLLQRPVVGAADLTLTLTATVTKGTESGTKTFQVTVKAEEAVPVDPDEQAVVEALAALTLGDTSAVTSSLSLPTSGLQDTQITWESSNPAYMTANGSLLQRPVVGTVDLTLTLTATVTKGTESGTKTFQVTIKAQTSSGGPGDGSGNVWINPDIAFVKQAKDALDLGSTSSVISDLNLPTAGLNGTTIAWKSSNTDYIGDNGRLVARPAAGEADVTVSMTATISIGIVKETKTFTIIVKAEEPLPDDDGEEEQPPLPSNLSDIAGHWAEDLVKKAVAKGIVLGFEDDTFRPNAIVTRAELAVMFSRALNLNVTESGEGTIFADDAKIPQWARGSIRALVKLGLLQGYSDGRFGAEDGASRVQVANLIVRALQLKVDPNAQPKFADADQIPEWGRAHVAVGVQAGLFQGKGNNTFDPLAQTTRAEAVKFIMTMLEHSGKDTEVE</sequence>
<dbReference type="GO" id="GO:0016787">
    <property type="term" value="F:hydrolase activity"/>
    <property type="evidence" value="ECO:0007669"/>
    <property type="project" value="InterPro"/>
</dbReference>
<dbReference type="InterPro" id="IPR001119">
    <property type="entry name" value="SLH_dom"/>
</dbReference>
<dbReference type="Proteomes" id="UP000245202">
    <property type="component" value="Unassembled WGS sequence"/>
</dbReference>
<reference evidence="5 6" key="1">
    <citation type="submission" date="2017-08" db="EMBL/GenBank/DDBJ databases">
        <title>Substantial Increase in Enzyme Production by Combined Drug-Resistance Mutations in Paenibacillus agaridevorans.</title>
        <authorList>
            <person name="Tanaka Y."/>
            <person name="Funane K."/>
            <person name="Hosaka T."/>
            <person name="Shiwa Y."/>
            <person name="Fujita N."/>
            <person name="Miyazaki T."/>
            <person name="Yoshikawa H."/>
            <person name="Murakami K."/>
            <person name="Kasahara K."/>
            <person name="Inaoka T."/>
            <person name="Hiraga Y."/>
            <person name="Ochi K."/>
        </authorList>
    </citation>
    <scope>NUCLEOTIDE SEQUENCE [LARGE SCALE GENOMIC DNA]</scope>
    <source>
        <strain evidence="5 6">T-3040</strain>
    </source>
</reference>
<feature type="domain" description="SLH" evidence="4">
    <location>
        <begin position="2880"/>
        <end position="2943"/>
    </location>
</feature>
<feature type="signal peptide" evidence="2">
    <location>
        <begin position="1"/>
        <end position="31"/>
    </location>
</feature>
<feature type="domain" description="F5/8 type C" evidence="3">
    <location>
        <begin position="25"/>
        <end position="200"/>
    </location>
</feature>
<dbReference type="Pfam" id="PF06439">
    <property type="entry name" value="3keto-disac_hyd"/>
    <property type="match status" value="1"/>
</dbReference>
<keyword evidence="6" id="KW-1185">Reference proteome</keyword>
<dbReference type="PANTHER" id="PTHR45713">
    <property type="entry name" value="FTP DOMAIN-CONTAINING PROTEIN"/>
    <property type="match status" value="1"/>
</dbReference>
<dbReference type="InterPro" id="IPR008979">
    <property type="entry name" value="Galactose-bd-like_sf"/>
</dbReference>
<feature type="domain" description="F5/8 type C" evidence="3">
    <location>
        <begin position="718"/>
        <end position="877"/>
    </location>
</feature>
<dbReference type="PROSITE" id="PS51272">
    <property type="entry name" value="SLH"/>
    <property type="match status" value="3"/>
</dbReference>
<dbReference type="Gene3D" id="2.60.120.260">
    <property type="entry name" value="Galactose-binding domain-like"/>
    <property type="match status" value="3"/>
</dbReference>
<dbReference type="Pfam" id="PF00754">
    <property type="entry name" value="F5_F8_type_C"/>
    <property type="match status" value="3"/>
</dbReference>
<dbReference type="Gene3D" id="3.20.20.80">
    <property type="entry name" value="Glycosidases"/>
    <property type="match status" value="2"/>
</dbReference>
<accession>A0A2R5EPK0</accession>
<dbReference type="RefSeq" id="WP_181376637.1">
    <property type="nucleotide sequence ID" value="NZ_BDQX01000171.1"/>
</dbReference>
<evidence type="ECO:0008006" key="7">
    <source>
        <dbReference type="Google" id="ProtNLM"/>
    </source>
</evidence>
<keyword evidence="2" id="KW-0732">Signal</keyword>
<feature type="chain" id="PRO_5015355260" description="F5/8 type C domain-containing protein" evidence="2">
    <location>
        <begin position="32"/>
        <end position="2943"/>
    </location>
</feature>
<dbReference type="SUPFAM" id="SSF49785">
    <property type="entry name" value="Galactose-binding domain-like"/>
    <property type="match status" value="3"/>
</dbReference>
<feature type="domain" description="SLH" evidence="4">
    <location>
        <begin position="2821"/>
        <end position="2879"/>
    </location>
</feature>
<dbReference type="InterPro" id="IPR010496">
    <property type="entry name" value="AL/BT2_dom"/>
</dbReference>
<comment type="caution">
    <text evidence="5">The sequence shown here is derived from an EMBL/GenBank/DDBJ whole genome shotgun (WGS) entry which is preliminary data.</text>
</comment>
<dbReference type="Pfam" id="PF20578">
    <property type="entry name" value="aBig_2"/>
    <property type="match status" value="7"/>
</dbReference>
<organism evidence="5 6">
    <name type="scientific">Paenibacillus agaridevorans</name>
    <dbReference type="NCBI Taxonomy" id="171404"/>
    <lineage>
        <taxon>Bacteria</taxon>
        <taxon>Bacillati</taxon>
        <taxon>Bacillota</taxon>
        <taxon>Bacilli</taxon>
        <taxon>Bacillales</taxon>
        <taxon>Paenibacillaceae</taxon>
        <taxon>Paenibacillus</taxon>
    </lineage>
</organism>
<evidence type="ECO:0000313" key="5">
    <source>
        <dbReference type="EMBL" id="GBG08507.1"/>
    </source>
</evidence>
<dbReference type="InterPro" id="IPR046780">
    <property type="entry name" value="aBig_2"/>
</dbReference>